<dbReference type="PIRSF" id="PIRSF006092">
    <property type="entry name" value="GreA_GreB"/>
    <property type="match status" value="1"/>
</dbReference>
<evidence type="ECO:0000256" key="8">
    <source>
        <dbReference type="HAMAP-Rule" id="MF_00105"/>
    </source>
</evidence>
<dbReference type="KEGG" id="lau:G293_02935"/>
<dbReference type="GO" id="GO:0003746">
    <property type="term" value="F:translation elongation factor activity"/>
    <property type="evidence" value="ECO:0007669"/>
    <property type="project" value="UniProtKB-KW"/>
</dbReference>
<keyword evidence="12" id="KW-0251">Elongation factor</keyword>
<keyword evidence="13" id="KW-1185">Reference proteome</keyword>
<evidence type="ECO:0000256" key="3">
    <source>
        <dbReference type="ARBA" id="ARBA00023015"/>
    </source>
</evidence>
<dbReference type="InterPro" id="IPR036805">
    <property type="entry name" value="Tscrpt_elong_fac_GreA/B_N_sf"/>
</dbReference>
<comment type="function">
    <text evidence="6 8 9">Necessary for efficient RNA polymerase transcription elongation past template-encoded arresting sites. The arresting sites in DNA have the property of trapping a certain fraction of elongating RNA polymerases that pass through, resulting in locked ternary complexes. Cleavage of the nascent transcript by cleavage factors such as GreA or GreB allows the resumption of elongation from the new 3'terminus. GreA releases sequences of 2 to 3 nucleotides.</text>
</comment>
<dbReference type="AlphaFoldDB" id="A0A0G3I4N3"/>
<dbReference type="NCBIfam" id="NF001264">
    <property type="entry name" value="PRK00226.1-5"/>
    <property type="match status" value="1"/>
</dbReference>
<evidence type="ECO:0000256" key="9">
    <source>
        <dbReference type="RuleBase" id="RU000556"/>
    </source>
</evidence>
<dbReference type="SUPFAM" id="SSF46557">
    <property type="entry name" value="GreA transcript cleavage protein, N-terminal domain"/>
    <property type="match status" value="1"/>
</dbReference>
<dbReference type="InterPro" id="IPR023459">
    <property type="entry name" value="Tscrpt_elong_fac_GreA/B_fam"/>
</dbReference>
<dbReference type="NCBIfam" id="TIGR01462">
    <property type="entry name" value="greA"/>
    <property type="match status" value="1"/>
</dbReference>
<dbReference type="Pfam" id="PF03449">
    <property type="entry name" value="GreA_GreB_N"/>
    <property type="match status" value="1"/>
</dbReference>
<dbReference type="InterPro" id="IPR018151">
    <property type="entry name" value="TF_GreA/GreB_CS"/>
</dbReference>
<evidence type="ECO:0000256" key="1">
    <source>
        <dbReference type="ARBA" id="ARBA00008213"/>
    </source>
</evidence>
<dbReference type="GO" id="GO:0003677">
    <property type="term" value="F:DNA binding"/>
    <property type="evidence" value="ECO:0007669"/>
    <property type="project" value="UniProtKB-UniRule"/>
</dbReference>
<evidence type="ECO:0000256" key="7">
    <source>
        <dbReference type="ARBA" id="ARBA00030776"/>
    </source>
</evidence>
<dbReference type="GO" id="GO:0032784">
    <property type="term" value="P:regulation of DNA-templated transcription elongation"/>
    <property type="evidence" value="ECO:0007669"/>
    <property type="project" value="UniProtKB-UniRule"/>
</dbReference>
<keyword evidence="12" id="KW-0648">Protein biosynthesis</keyword>
<dbReference type="Gene3D" id="1.10.287.180">
    <property type="entry name" value="Transcription elongation factor, GreA/GreB, N-terminal domain"/>
    <property type="match status" value="1"/>
</dbReference>
<dbReference type="FunFam" id="3.10.50.30:FF:000001">
    <property type="entry name" value="Transcription elongation factor GreA"/>
    <property type="match status" value="1"/>
</dbReference>
<accession>A0A0G3I4N3</accession>
<dbReference type="SUPFAM" id="SSF54534">
    <property type="entry name" value="FKBP-like"/>
    <property type="match status" value="1"/>
</dbReference>
<reference evidence="12 13" key="1">
    <citation type="journal article" date="2015" name="Genome Announc.">
        <title>Complete Genome Sequence of 'Candidatus Liberibacter africanus,' a Bacterium Associated with Citrus Huanglongbing.</title>
        <authorList>
            <person name="Lin H."/>
            <person name="Pietersen G."/>
            <person name="Han C."/>
            <person name="Read D.A."/>
            <person name="Lou B."/>
            <person name="Gupta G."/>
            <person name="Civerolo E.L."/>
        </authorList>
    </citation>
    <scope>NUCLEOTIDE SEQUENCE [LARGE SCALE GENOMIC DNA]</scope>
    <source>
        <strain evidence="12 13">PTSAPSY</strain>
    </source>
</reference>
<dbReference type="GO" id="GO:0070063">
    <property type="term" value="F:RNA polymerase binding"/>
    <property type="evidence" value="ECO:0007669"/>
    <property type="project" value="InterPro"/>
</dbReference>
<sequence>MVNKIPITSQGFDKIQKELRWRQQEERPRIIKAISEARAYGDLSENAEYQASKELQNLNERRIVDLENITTCAEVIDISQMSGSKIAFGATVYLVDEDSGDQKNYQIVGDQEADVKSGLVSISSPIARALIGKELGDTISVNAPGGQKNYEILKVLWV</sequence>
<dbReference type="GO" id="GO:0006354">
    <property type="term" value="P:DNA-templated transcription elongation"/>
    <property type="evidence" value="ECO:0007669"/>
    <property type="project" value="TreeGrafter"/>
</dbReference>
<dbReference type="InterPro" id="IPR028624">
    <property type="entry name" value="Tscrpt_elong_fac_GreA/B"/>
</dbReference>
<dbReference type="FunFam" id="1.10.287.180:FF:000001">
    <property type="entry name" value="Transcription elongation factor GreA"/>
    <property type="match status" value="1"/>
</dbReference>
<keyword evidence="5 8" id="KW-0804">Transcription</keyword>
<protein>
    <recommendedName>
        <fullName evidence="2 8">Transcription elongation factor GreA</fullName>
    </recommendedName>
    <alternativeName>
        <fullName evidence="7 8">Transcript cleavage factor GreA</fullName>
    </alternativeName>
</protein>
<evidence type="ECO:0000256" key="4">
    <source>
        <dbReference type="ARBA" id="ARBA00023125"/>
    </source>
</evidence>
<dbReference type="Gene3D" id="3.10.50.30">
    <property type="entry name" value="Transcription elongation factor, GreA/GreB, C-terminal domain"/>
    <property type="match status" value="1"/>
</dbReference>
<organism evidence="12 13">
    <name type="scientific">Candidatus Liberibacter africanus PTSAPSY</name>
    <dbReference type="NCBI Taxonomy" id="1277257"/>
    <lineage>
        <taxon>Bacteria</taxon>
        <taxon>Pseudomonadati</taxon>
        <taxon>Pseudomonadota</taxon>
        <taxon>Alphaproteobacteria</taxon>
        <taxon>Hyphomicrobiales</taxon>
        <taxon>Rhizobiaceae</taxon>
        <taxon>Liberibacter</taxon>
    </lineage>
</organism>
<dbReference type="EMBL" id="CP004021">
    <property type="protein sequence ID" value="AKK20215.1"/>
    <property type="molecule type" value="Genomic_DNA"/>
</dbReference>
<dbReference type="InterPro" id="IPR022691">
    <property type="entry name" value="Tscrpt_elong_fac_GreA/B_N"/>
</dbReference>
<dbReference type="Pfam" id="PF01272">
    <property type="entry name" value="GreA_GreB"/>
    <property type="match status" value="1"/>
</dbReference>
<evidence type="ECO:0000259" key="10">
    <source>
        <dbReference type="Pfam" id="PF01272"/>
    </source>
</evidence>
<dbReference type="NCBIfam" id="NF001263">
    <property type="entry name" value="PRK00226.1-4"/>
    <property type="match status" value="1"/>
</dbReference>
<dbReference type="PROSITE" id="PS00829">
    <property type="entry name" value="GREAB_1"/>
    <property type="match status" value="1"/>
</dbReference>
<evidence type="ECO:0000313" key="13">
    <source>
        <dbReference type="Proteomes" id="UP000035503"/>
    </source>
</evidence>
<dbReference type="PANTHER" id="PTHR30437:SF4">
    <property type="entry name" value="TRANSCRIPTION ELONGATION FACTOR GREA"/>
    <property type="match status" value="1"/>
</dbReference>
<dbReference type="InterPro" id="IPR001437">
    <property type="entry name" value="Tscrpt_elong_fac_GreA/B_C"/>
</dbReference>
<dbReference type="InterPro" id="IPR006359">
    <property type="entry name" value="Tscrpt_elong_fac_GreA"/>
</dbReference>
<name>A0A0G3I4N3_LIBAF</name>
<dbReference type="PATRIC" id="fig|1277257.4.peg.631"/>
<feature type="domain" description="Transcription elongation factor GreA/GreB N-terminal" evidence="11">
    <location>
        <begin position="5"/>
        <end position="75"/>
    </location>
</feature>
<dbReference type="PROSITE" id="PS00830">
    <property type="entry name" value="GREAB_2"/>
    <property type="match status" value="1"/>
</dbReference>
<evidence type="ECO:0000256" key="2">
    <source>
        <dbReference type="ARBA" id="ARBA00013729"/>
    </source>
</evidence>
<evidence type="ECO:0000256" key="5">
    <source>
        <dbReference type="ARBA" id="ARBA00023163"/>
    </source>
</evidence>
<evidence type="ECO:0000259" key="11">
    <source>
        <dbReference type="Pfam" id="PF03449"/>
    </source>
</evidence>
<evidence type="ECO:0000313" key="12">
    <source>
        <dbReference type="EMBL" id="AKK20215.1"/>
    </source>
</evidence>
<dbReference type="HAMAP" id="MF_00105">
    <property type="entry name" value="GreA_GreB"/>
    <property type="match status" value="1"/>
</dbReference>
<dbReference type="STRING" id="1277257.G293_02935"/>
<keyword evidence="3 8" id="KW-0805">Transcription regulation</keyword>
<dbReference type="Proteomes" id="UP000035503">
    <property type="component" value="Chromosome"/>
</dbReference>
<dbReference type="PANTHER" id="PTHR30437">
    <property type="entry name" value="TRANSCRIPTION ELONGATION FACTOR GREA"/>
    <property type="match status" value="1"/>
</dbReference>
<dbReference type="InterPro" id="IPR036953">
    <property type="entry name" value="GreA/GreB_C_sf"/>
</dbReference>
<gene>
    <name evidence="8" type="primary">greA</name>
    <name evidence="12" type="ORF">G293_02935</name>
</gene>
<keyword evidence="4 8" id="KW-0238">DNA-binding</keyword>
<feature type="domain" description="Transcription elongation factor GreA/GreB C-terminal" evidence="10">
    <location>
        <begin position="84"/>
        <end position="155"/>
    </location>
</feature>
<comment type="similarity">
    <text evidence="1 8 9">Belongs to the GreA/GreB family.</text>
</comment>
<proteinExistence type="inferred from homology"/>
<dbReference type="NCBIfam" id="NF001261">
    <property type="entry name" value="PRK00226.1-2"/>
    <property type="match status" value="1"/>
</dbReference>
<dbReference type="RefSeq" id="WP_047264230.1">
    <property type="nucleotide sequence ID" value="NZ_CP004021.1"/>
</dbReference>
<dbReference type="OrthoDB" id="9808774at2"/>
<evidence type="ECO:0000256" key="6">
    <source>
        <dbReference type="ARBA" id="ARBA00024916"/>
    </source>
</evidence>